<keyword evidence="3" id="KW-1185">Reference proteome</keyword>
<reference evidence="2" key="1">
    <citation type="journal article" date="2015" name="Int. J. Syst. Evol. Microbiol.">
        <title>Rhizobium alvei sp. nov., isolated from a freshwater river.</title>
        <authorList>
            <person name="Sheu S.Y."/>
            <person name="Huang H.W."/>
            <person name="Young C.C."/>
            <person name="Chen W.M."/>
        </authorList>
    </citation>
    <scope>NUCLEOTIDE SEQUENCE</scope>
    <source>
        <strain evidence="2">TNR-22</strain>
    </source>
</reference>
<protein>
    <submittedName>
        <fullName evidence="2">Anti-sigma factor</fullName>
    </submittedName>
</protein>
<dbReference type="Proteomes" id="UP001174932">
    <property type="component" value="Unassembled WGS sequence"/>
</dbReference>
<dbReference type="PANTHER" id="PTHR37461:SF1">
    <property type="entry name" value="ANTI-SIGMA-K FACTOR RSKA"/>
    <property type="match status" value="1"/>
</dbReference>
<proteinExistence type="predicted"/>
<evidence type="ECO:0000313" key="2">
    <source>
        <dbReference type="EMBL" id="MDO6965630.1"/>
    </source>
</evidence>
<feature type="domain" description="Anti-sigma K factor RskA C-terminal" evidence="1">
    <location>
        <begin position="107"/>
        <end position="231"/>
    </location>
</feature>
<dbReference type="InterPro" id="IPR018764">
    <property type="entry name" value="RskA_C"/>
</dbReference>
<dbReference type="PANTHER" id="PTHR37461">
    <property type="entry name" value="ANTI-SIGMA-K FACTOR RSKA"/>
    <property type="match status" value="1"/>
</dbReference>
<accession>A0ABT8YPK8</accession>
<comment type="caution">
    <text evidence="2">The sequence shown here is derived from an EMBL/GenBank/DDBJ whole genome shotgun (WGS) entry which is preliminary data.</text>
</comment>
<sequence length="240" mass="26464">MSERPEDWDSSRDEIISGEYVLGVLSEADRRKVEERMAVDERFSRQVRRWQRNLSQFNEDYQDQPVPADLFRKIEVRLFEPAVDETKTSMLRWLWSSASFWRAAFGVTLLAGVIGLSVDRISARNERPAPAMVAELSSNEGGLRLLASYDASTGLLNISPAAQRETAPKSLEVWVIGPDQVPISVGILAEGSGGNLNIPESLRQKVSKDVVVAITLETFGGSPDGKPHGPVVASGKMQLL</sequence>
<gene>
    <name evidence="2" type="ORF">Q4481_16820</name>
</gene>
<dbReference type="Pfam" id="PF10099">
    <property type="entry name" value="RskA_C"/>
    <property type="match status" value="1"/>
</dbReference>
<dbReference type="RefSeq" id="WP_304377560.1">
    <property type="nucleotide sequence ID" value="NZ_JAUOZU010000012.1"/>
</dbReference>
<organism evidence="2 3">
    <name type="scientific">Rhizobium alvei</name>
    <dbReference type="NCBI Taxonomy" id="1132659"/>
    <lineage>
        <taxon>Bacteria</taxon>
        <taxon>Pseudomonadati</taxon>
        <taxon>Pseudomonadota</taxon>
        <taxon>Alphaproteobacteria</taxon>
        <taxon>Hyphomicrobiales</taxon>
        <taxon>Rhizobiaceae</taxon>
        <taxon>Rhizobium/Agrobacterium group</taxon>
        <taxon>Rhizobium</taxon>
    </lineage>
</organism>
<dbReference type="EMBL" id="JAUOZU010000012">
    <property type="protein sequence ID" value="MDO6965630.1"/>
    <property type="molecule type" value="Genomic_DNA"/>
</dbReference>
<evidence type="ECO:0000313" key="3">
    <source>
        <dbReference type="Proteomes" id="UP001174932"/>
    </source>
</evidence>
<reference evidence="2" key="2">
    <citation type="submission" date="2023-07" db="EMBL/GenBank/DDBJ databases">
        <authorList>
            <person name="Shen H."/>
        </authorList>
    </citation>
    <scope>NUCLEOTIDE SEQUENCE</scope>
    <source>
        <strain evidence="2">TNR-22</strain>
    </source>
</reference>
<evidence type="ECO:0000259" key="1">
    <source>
        <dbReference type="Pfam" id="PF10099"/>
    </source>
</evidence>
<dbReference type="InterPro" id="IPR051474">
    <property type="entry name" value="Anti-sigma-K/W_factor"/>
</dbReference>
<name>A0ABT8YPK8_9HYPH</name>